<evidence type="ECO:0008006" key="4">
    <source>
        <dbReference type="Google" id="ProtNLM"/>
    </source>
</evidence>
<gene>
    <name evidence="2" type="ORF">BCR41DRAFT_372847</name>
</gene>
<dbReference type="EMBL" id="MCFF01000034">
    <property type="protein sequence ID" value="ORZ09351.1"/>
    <property type="molecule type" value="Genomic_DNA"/>
</dbReference>
<dbReference type="SUPFAM" id="SSF51735">
    <property type="entry name" value="NAD(P)-binding Rossmann-fold domains"/>
    <property type="match status" value="1"/>
</dbReference>
<dbReference type="PANTHER" id="PTHR43157">
    <property type="entry name" value="PHOSPHATIDYLINOSITOL-GLYCAN BIOSYNTHESIS CLASS F PROTEIN-RELATED"/>
    <property type="match status" value="1"/>
</dbReference>
<dbReference type="STRING" id="64571.A0A1Y2GFF9"/>
<reference evidence="2 3" key="1">
    <citation type="submission" date="2016-07" db="EMBL/GenBank/DDBJ databases">
        <title>Pervasive Adenine N6-methylation of Active Genes in Fungi.</title>
        <authorList>
            <consortium name="DOE Joint Genome Institute"/>
            <person name="Mondo S.J."/>
            <person name="Dannebaum R.O."/>
            <person name="Kuo R.C."/>
            <person name="Labutti K."/>
            <person name="Haridas S."/>
            <person name="Kuo A."/>
            <person name="Salamov A."/>
            <person name="Ahrendt S.R."/>
            <person name="Lipzen A."/>
            <person name="Sullivan W."/>
            <person name="Andreopoulos W.B."/>
            <person name="Clum A."/>
            <person name="Lindquist E."/>
            <person name="Daum C."/>
            <person name="Ramamoorthy G.K."/>
            <person name="Gryganskyi A."/>
            <person name="Culley D."/>
            <person name="Magnuson J.K."/>
            <person name="James T.Y."/>
            <person name="O'Malley M.A."/>
            <person name="Stajich J.E."/>
            <person name="Spatafora J.W."/>
            <person name="Visel A."/>
            <person name="Grigoriev I.V."/>
        </authorList>
    </citation>
    <scope>NUCLEOTIDE SEQUENCE [LARGE SCALE GENOMIC DNA]</scope>
    <source>
        <strain evidence="2 3">NRRL 3116</strain>
    </source>
</reference>
<dbReference type="PRINTS" id="PR00081">
    <property type="entry name" value="GDHRDH"/>
</dbReference>
<proteinExistence type="predicted"/>
<sequence length="367" mass="40790">MTTDIVAPPRAKLYDKLLLKLARKAQSWRKLSVLTAAVGVLECTLNIWQFIKQPDLKSRTTRRRQLWIDQAKAANAGKTRIALVTGGNTGLGYETAKALVEAGYLTIIACRSVGKGQEAVDRIEKSTGIKGMAIVMSLDLSSQENIKAFIRDFKDLNYPHLDVLVNNAGVMDIPFMLTKDGYEMQFGVNHLGHYVLTLGLLQQLNKAEQGRIVILTSGAMFSSSNIRYDRLQSSVGYSRLGHYSYSKLANMLFIKALDRRLREQAPSSKITINGCHPGTCHTELFRSSKYLGPIQAPLALVFRSPLFGAMSSIYLALAPPGHELESTSGEYFFDQAPREPNPAVNDLEQQDLLWQKSVEFTGVDFKL</sequence>
<evidence type="ECO:0000256" key="1">
    <source>
        <dbReference type="ARBA" id="ARBA00023002"/>
    </source>
</evidence>
<dbReference type="Pfam" id="PF00106">
    <property type="entry name" value="adh_short"/>
    <property type="match status" value="1"/>
</dbReference>
<dbReference type="GeneID" id="33568567"/>
<organism evidence="2 3">
    <name type="scientific">Lobosporangium transversale</name>
    <dbReference type="NCBI Taxonomy" id="64571"/>
    <lineage>
        <taxon>Eukaryota</taxon>
        <taxon>Fungi</taxon>
        <taxon>Fungi incertae sedis</taxon>
        <taxon>Mucoromycota</taxon>
        <taxon>Mortierellomycotina</taxon>
        <taxon>Mortierellomycetes</taxon>
        <taxon>Mortierellales</taxon>
        <taxon>Mortierellaceae</taxon>
        <taxon>Lobosporangium</taxon>
    </lineage>
</organism>
<dbReference type="InterPro" id="IPR002347">
    <property type="entry name" value="SDR_fam"/>
</dbReference>
<dbReference type="GO" id="GO:0016491">
    <property type="term" value="F:oxidoreductase activity"/>
    <property type="evidence" value="ECO:0007669"/>
    <property type="project" value="UniProtKB-KW"/>
</dbReference>
<evidence type="ECO:0000313" key="3">
    <source>
        <dbReference type="Proteomes" id="UP000193648"/>
    </source>
</evidence>
<dbReference type="Gene3D" id="3.40.50.720">
    <property type="entry name" value="NAD(P)-binding Rossmann-like Domain"/>
    <property type="match status" value="1"/>
</dbReference>
<name>A0A1Y2GFF9_9FUNG</name>
<evidence type="ECO:0000313" key="2">
    <source>
        <dbReference type="EMBL" id="ORZ09351.1"/>
    </source>
</evidence>
<dbReference type="InParanoid" id="A0A1Y2GFF9"/>
<dbReference type="AlphaFoldDB" id="A0A1Y2GFF9"/>
<protein>
    <recommendedName>
        <fullName evidence="4">NAD(P)-binding protein</fullName>
    </recommendedName>
</protein>
<accession>A0A1Y2GFF9</accession>
<dbReference type="OrthoDB" id="191139at2759"/>
<comment type="caution">
    <text evidence="2">The sequence shown here is derived from an EMBL/GenBank/DDBJ whole genome shotgun (WGS) entry which is preliminary data.</text>
</comment>
<keyword evidence="1" id="KW-0560">Oxidoreductase</keyword>
<dbReference type="RefSeq" id="XP_021878804.1">
    <property type="nucleotide sequence ID" value="XM_022026724.1"/>
</dbReference>
<keyword evidence="3" id="KW-1185">Reference proteome</keyword>
<dbReference type="PANTHER" id="PTHR43157:SF31">
    <property type="entry name" value="PHOSPHATIDYLINOSITOL-GLYCAN BIOSYNTHESIS CLASS F PROTEIN"/>
    <property type="match status" value="1"/>
</dbReference>
<dbReference type="InterPro" id="IPR036291">
    <property type="entry name" value="NAD(P)-bd_dom_sf"/>
</dbReference>
<dbReference type="Proteomes" id="UP000193648">
    <property type="component" value="Unassembled WGS sequence"/>
</dbReference>